<evidence type="ECO:0000313" key="2">
    <source>
        <dbReference type="Proteomes" id="UP000632766"/>
    </source>
</evidence>
<comment type="caution">
    <text evidence="1">The sequence shown here is derived from an EMBL/GenBank/DDBJ whole genome shotgun (WGS) entry which is preliminary data.</text>
</comment>
<accession>A0A8J7HX34</accession>
<protein>
    <submittedName>
        <fullName evidence="1">Uncharacterized protein</fullName>
    </submittedName>
</protein>
<dbReference type="RefSeq" id="WP_198126898.1">
    <property type="nucleotide sequence ID" value="NZ_JAECZC010000055.1"/>
</dbReference>
<dbReference type="EMBL" id="JAECZC010000055">
    <property type="protein sequence ID" value="MBH8565100.1"/>
    <property type="molecule type" value="Genomic_DNA"/>
</dbReference>
<gene>
    <name evidence="1" type="ORF">I8748_23435</name>
</gene>
<keyword evidence="2" id="KW-1185">Reference proteome</keyword>
<proteinExistence type="predicted"/>
<organism evidence="1 2">
    <name type="scientific">Amazonocrinis nigriterrae CENA67</name>
    <dbReference type="NCBI Taxonomy" id="2794033"/>
    <lineage>
        <taxon>Bacteria</taxon>
        <taxon>Bacillati</taxon>
        <taxon>Cyanobacteriota</taxon>
        <taxon>Cyanophyceae</taxon>
        <taxon>Nostocales</taxon>
        <taxon>Nostocaceae</taxon>
        <taxon>Amazonocrinis</taxon>
        <taxon>Amazonocrinis nigriterrae</taxon>
    </lineage>
</organism>
<name>A0A8J7HX34_9NOST</name>
<sequence>MPTTDYKLDLILTNGSAIQILEDDVVEVRALDDDDYMEAEVFEITTASGETYEVDYVESPGSTRTFLWQAIDPD</sequence>
<evidence type="ECO:0000313" key="1">
    <source>
        <dbReference type="EMBL" id="MBH8565100.1"/>
    </source>
</evidence>
<dbReference type="AlphaFoldDB" id="A0A8J7HX34"/>
<dbReference type="Proteomes" id="UP000632766">
    <property type="component" value="Unassembled WGS sequence"/>
</dbReference>
<reference evidence="1 2" key="1">
    <citation type="journal article" date="2021" name="Int. J. Syst. Evol. Microbiol.">
        <title>Amazonocrinis nigriterrae gen. nov., sp. nov., Atlanticothrix silvestris gen. nov., sp. nov. and Dendronalium phyllosphericum gen. nov., sp. nov., nostocacean cyanobacteria from Brazilian environments.</title>
        <authorList>
            <person name="Alvarenga D.O."/>
            <person name="Andreote A.P.D."/>
            <person name="Branco L.H.Z."/>
            <person name="Delbaje E."/>
            <person name="Cruz R.B."/>
            <person name="Varani A.M."/>
            <person name="Fiore M.F."/>
        </authorList>
    </citation>
    <scope>NUCLEOTIDE SEQUENCE [LARGE SCALE GENOMIC DNA]</scope>
    <source>
        <strain evidence="1 2">CENA67</strain>
    </source>
</reference>